<organism evidence="1 2">
    <name type="scientific">Vespula squamosa</name>
    <name type="common">Southern yellow jacket</name>
    <name type="synonym">Wasp</name>
    <dbReference type="NCBI Taxonomy" id="30214"/>
    <lineage>
        <taxon>Eukaryota</taxon>
        <taxon>Metazoa</taxon>
        <taxon>Ecdysozoa</taxon>
        <taxon>Arthropoda</taxon>
        <taxon>Hexapoda</taxon>
        <taxon>Insecta</taxon>
        <taxon>Pterygota</taxon>
        <taxon>Neoptera</taxon>
        <taxon>Endopterygota</taxon>
        <taxon>Hymenoptera</taxon>
        <taxon>Apocrita</taxon>
        <taxon>Aculeata</taxon>
        <taxon>Vespoidea</taxon>
        <taxon>Vespidae</taxon>
        <taxon>Vespinae</taxon>
        <taxon>Vespula</taxon>
    </lineage>
</organism>
<protein>
    <recommendedName>
        <fullName evidence="3">Ribosomal protein S14</fullName>
    </recommendedName>
</protein>
<sequence length="111" mass="12739">MPSRWIDRQKERERRIKEEKSKRKLFNLIKKDVLGANLLVSSKNVGSTFAEPSKKRILAVVWRADGGHLSRIIIHWVRALSRSGLLGSRVNRSHGEPLLLQALSIIIKYDT</sequence>
<keyword evidence="2" id="KW-1185">Reference proteome</keyword>
<evidence type="ECO:0000313" key="2">
    <source>
        <dbReference type="Proteomes" id="UP001607302"/>
    </source>
</evidence>
<dbReference type="EMBL" id="JAUDFV010000102">
    <property type="protein sequence ID" value="KAL2731839.1"/>
    <property type="molecule type" value="Genomic_DNA"/>
</dbReference>
<evidence type="ECO:0000313" key="1">
    <source>
        <dbReference type="EMBL" id="KAL2731839.1"/>
    </source>
</evidence>
<name>A0ABD2BGF5_VESSQ</name>
<gene>
    <name evidence="1" type="ORF">V1478_004527</name>
</gene>
<dbReference type="AlphaFoldDB" id="A0ABD2BGF5"/>
<evidence type="ECO:0008006" key="3">
    <source>
        <dbReference type="Google" id="ProtNLM"/>
    </source>
</evidence>
<reference evidence="1 2" key="1">
    <citation type="journal article" date="2024" name="Ann. Entomol. Soc. Am.">
        <title>Genomic analyses of the southern and eastern yellowjacket wasps (Hymenoptera: Vespidae) reveal evolutionary signatures of social life.</title>
        <authorList>
            <person name="Catto M.A."/>
            <person name="Caine P.B."/>
            <person name="Orr S.E."/>
            <person name="Hunt B.G."/>
            <person name="Goodisman M.A.D."/>
        </authorList>
    </citation>
    <scope>NUCLEOTIDE SEQUENCE [LARGE SCALE GENOMIC DNA]</scope>
    <source>
        <strain evidence="1">233</strain>
        <tissue evidence="1">Head and thorax</tissue>
    </source>
</reference>
<dbReference type="Proteomes" id="UP001607302">
    <property type="component" value="Unassembled WGS sequence"/>
</dbReference>
<proteinExistence type="predicted"/>
<comment type="caution">
    <text evidence="1">The sequence shown here is derived from an EMBL/GenBank/DDBJ whole genome shotgun (WGS) entry which is preliminary data.</text>
</comment>
<accession>A0ABD2BGF5</accession>